<gene>
    <name evidence="1" type="ORF">SI8410_11015956</name>
</gene>
<evidence type="ECO:0000313" key="1">
    <source>
        <dbReference type="EMBL" id="CAA7405278.1"/>
    </source>
</evidence>
<dbReference type="OrthoDB" id="691840at2759"/>
<sequence>MGNPPPPTATVNGFCSDLVHGLDELERRLAGDGAVSLVFLRRVVYFLRSSHRKMTHLVQNLRLPAGGRWLSEYMDESACLWEACSAAKLAVAAAARAIAGCRREAAALEQENTPAVVAMVQPISFWFDDRTQMESSSYSKLSNGFNGLRGALLAMRLVGALLLKVLLWGLAAWWPESSSSCSGDQAARWGRSELAAAAERLKERVAAAVAEEGGGGGVGGVPAEEFRRARAAMEEVETEEEGWERLKECLVSLSAAAEAVAGELDDLFDDMVEARKTILNLCCRR</sequence>
<proteinExistence type="predicted"/>
<name>A0A7I8L7J3_SPIIN</name>
<protein>
    <submittedName>
        <fullName evidence="1">Uncharacterized protein</fullName>
    </submittedName>
</protein>
<dbReference type="Proteomes" id="UP000663760">
    <property type="component" value="Chromosome 11"/>
</dbReference>
<keyword evidence="2" id="KW-1185">Reference proteome</keyword>
<evidence type="ECO:0000313" key="2">
    <source>
        <dbReference type="Proteomes" id="UP000663760"/>
    </source>
</evidence>
<reference evidence="1" key="1">
    <citation type="submission" date="2020-02" db="EMBL/GenBank/DDBJ databases">
        <authorList>
            <person name="Scholz U."/>
            <person name="Mascher M."/>
            <person name="Fiebig A."/>
        </authorList>
    </citation>
    <scope>NUCLEOTIDE SEQUENCE</scope>
</reference>
<dbReference type="PANTHER" id="PTHR31509">
    <property type="entry name" value="BPS1-LIKE PROTEIN"/>
    <property type="match status" value="1"/>
</dbReference>
<dbReference type="AlphaFoldDB" id="A0A7I8L7J3"/>
<accession>A0A7I8L7J3</accession>
<dbReference type="EMBL" id="LR746274">
    <property type="protein sequence ID" value="CAA7405278.1"/>
    <property type="molecule type" value="Genomic_DNA"/>
</dbReference>
<organism evidence="1 2">
    <name type="scientific">Spirodela intermedia</name>
    <name type="common">Intermediate duckweed</name>
    <dbReference type="NCBI Taxonomy" id="51605"/>
    <lineage>
        <taxon>Eukaryota</taxon>
        <taxon>Viridiplantae</taxon>
        <taxon>Streptophyta</taxon>
        <taxon>Embryophyta</taxon>
        <taxon>Tracheophyta</taxon>
        <taxon>Spermatophyta</taxon>
        <taxon>Magnoliopsida</taxon>
        <taxon>Liliopsida</taxon>
        <taxon>Araceae</taxon>
        <taxon>Lemnoideae</taxon>
        <taxon>Spirodela</taxon>
    </lineage>
</organism>